<gene>
    <name evidence="2" type="ordered locus">Desti_5098</name>
</gene>
<sequence length="301" mass="34099">MRKLKVKVDRKSAVAAFRAGATDADMMEKFYLSAQGLHKLYEKLIALGELDQREVNRRMFASQQSHVVELIMPKPVPHKKAVVDAEQAVKDIRAGYSDILLMQKYNLSAKGLSSLLEQLVASSLIEPYELEKRENRVRKSDVVSDRNEDTTGGGDWNPEEFVPAKKSWLSRLFADHQIFVAALAGGIAGILLVGIFIMILEGTERFSANRISREKERALQAANKALLTEAQDMIKILDAIARNEVSATNGSRNLAYQECLRNCEKNHESEDEMDKVFVINCKKECLAVHSERFKRIREFYH</sequence>
<evidence type="ECO:0000313" key="2">
    <source>
        <dbReference type="EMBL" id="AFM27708.1"/>
    </source>
</evidence>
<feature type="transmembrane region" description="Helical" evidence="1">
    <location>
        <begin position="178"/>
        <end position="200"/>
    </location>
</feature>
<reference evidence="3" key="1">
    <citation type="submission" date="2012-06" db="EMBL/GenBank/DDBJ databases">
        <title>Complete sequence of chromosome of Desulfomonile tiedjei DSM 6799.</title>
        <authorList>
            <person name="Lucas S."/>
            <person name="Copeland A."/>
            <person name="Lapidus A."/>
            <person name="Glavina del Rio T."/>
            <person name="Dalin E."/>
            <person name="Tice H."/>
            <person name="Bruce D."/>
            <person name="Goodwin L."/>
            <person name="Pitluck S."/>
            <person name="Peters L."/>
            <person name="Ovchinnikova G."/>
            <person name="Zeytun A."/>
            <person name="Lu M."/>
            <person name="Kyrpides N."/>
            <person name="Mavromatis K."/>
            <person name="Ivanova N."/>
            <person name="Brettin T."/>
            <person name="Detter J.C."/>
            <person name="Han C."/>
            <person name="Larimer F."/>
            <person name="Land M."/>
            <person name="Hauser L."/>
            <person name="Markowitz V."/>
            <person name="Cheng J.-F."/>
            <person name="Hugenholtz P."/>
            <person name="Woyke T."/>
            <person name="Wu D."/>
            <person name="Spring S."/>
            <person name="Schroeder M."/>
            <person name="Brambilla E."/>
            <person name="Klenk H.-P."/>
            <person name="Eisen J.A."/>
        </authorList>
    </citation>
    <scope>NUCLEOTIDE SEQUENCE [LARGE SCALE GENOMIC DNA]</scope>
    <source>
        <strain evidence="3">ATCC 49306 / DSM 6799 / DCB-1</strain>
    </source>
</reference>
<dbReference type="Proteomes" id="UP000006055">
    <property type="component" value="Chromosome"/>
</dbReference>
<keyword evidence="1" id="KW-0472">Membrane</keyword>
<accession>I4CDR7</accession>
<protein>
    <submittedName>
        <fullName evidence="2">Uncharacterized protein</fullName>
    </submittedName>
</protein>
<keyword evidence="1" id="KW-0812">Transmembrane</keyword>
<evidence type="ECO:0000256" key="1">
    <source>
        <dbReference type="SAM" id="Phobius"/>
    </source>
</evidence>
<dbReference type="AlphaFoldDB" id="I4CDR7"/>
<organism evidence="2 3">
    <name type="scientific">Desulfomonile tiedjei (strain ATCC 49306 / DSM 6799 / DCB-1)</name>
    <dbReference type="NCBI Taxonomy" id="706587"/>
    <lineage>
        <taxon>Bacteria</taxon>
        <taxon>Pseudomonadati</taxon>
        <taxon>Thermodesulfobacteriota</taxon>
        <taxon>Desulfomonilia</taxon>
        <taxon>Desulfomonilales</taxon>
        <taxon>Desulfomonilaceae</taxon>
        <taxon>Desulfomonile</taxon>
    </lineage>
</organism>
<dbReference type="HOGENOM" id="CLU_923562_0_0_7"/>
<dbReference type="STRING" id="706587.Desti_5098"/>
<name>I4CDR7_DESTA</name>
<dbReference type="KEGG" id="dti:Desti_5098"/>
<proteinExistence type="predicted"/>
<dbReference type="EMBL" id="CP003360">
    <property type="protein sequence ID" value="AFM27708.1"/>
    <property type="molecule type" value="Genomic_DNA"/>
</dbReference>
<keyword evidence="3" id="KW-1185">Reference proteome</keyword>
<dbReference type="eggNOG" id="COG1357">
    <property type="taxonomic scope" value="Bacteria"/>
</dbReference>
<evidence type="ECO:0000313" key="3">
    <source>
        <dbReference type="Proteomes" id="UP000006055"/>
    </source>
</evidence>
<dbReference type="RefSeq" id="WP_014812810.1">
    <property type="nucleotide sequence ID" value="NC_018025.1"/>
</dbReference>
<keyword evidence="1" id="KW-1133">Transmembrane helix</keyword>